<name>A0A1C7MRV1_GRIFR</name>
<dbReference type="AlphaFoldDB" id="A0A1C7MRV1"/>
<dbReference type="EMBL" id="LUGG01000001">
    <property type="protein sequence ID" value="OBZ79611.1"/>
    <property type="molecule type" value="Genomic_DNA"/>
</dbReference>
<comment type="caution">
    <text evidence="2">The sequence shown here is derived from an EMBL/GenBank/DDBJ whole genome shotgun (WGS) entry which is preliminary data.</text>
</comment>
<keyword evidence="3" id="KW-1185">Reference proteome</keyword>
<feature type="compositionally biased region" description="Basic and acidic residues" evidence="1">
    <location>
        <begin position="174"/>
        <end position="184"/>
    </location>
</feature>
<feature type="compositionally biased region" description="Basic and acidic residues" evidence="1">
    <location>
        <begin position="231"/>
        <end position="240"/>
    </location>
</feature>
<dbReference type="OrthoDB" id="3239894at2759"/>
<feature type="compositionally biased region" description="Basic residues" evidence="1">
    <location>
        <begin position="185"/>
        <end position="199"/>
    </location>
</feature>
<feature type="region of interest" description="Disordered" evidence="1">
    <location>
        <begin position="174"/>
        <end position="240"/>
    </location>
</feature>
<gene>
    <name evidence="2" type="ORF">A0H81_00065</name>
</gene>
<proteinExistence type="predicted"/>
<dbReference type="OMA" id="YYATHIT"/>
<dbReference type="PANTHER" id="PTHR46579">
    <property type="entry name" value="F5/8 TYPE C DOMAIN-CONTAINING PROTEIN-RELATED"/>
    <property type="match status" value="1"/>
</dbReference>
<reference evidence="2 3" key="1">
    <citation type="submission" date="2016-03" db="EMBL/GenBank/DDBJ databases">
        <title>Whole genome sequencing of Grifola frondosa 9006-11.</title>
        <authorList>
            <person name="Min B."/>
            <person name="Park H."/>
            <person name="Kim J.-G."/>
            <person name="Cho H."/>
            <person name="Oh Y.-L."/>
            <person name="Kong W.-S."/>
            <person name="Choi I.-G."/>
        </authorList>
    </citation>
    <scope>NUCLEOTIDE SEQUENCE [LARGE SCALE GENOMIC DNA]</scope>
    <source>
        <strain evidence="2 3">9006-11</strain>
    </source>
</reference>
<evidence type="ECO:0000313" key="3">
    <source>
        <dbReference type="Proteomes" id="UP000092993"/>
    </source>
</evidence>
<dbReference type="PANTHER" id="PTHR46579:SF2">
    <property type="entry name" value="C2H2-TYPE DOMAIN-CONTAINING PROTEIN"/>
    <property type="match status" value="1"/>
</dbReference>
<sequence>MGGFASHSHTYFCTACWIKKANLATPEAFVRGAFACHTNAEQHRLGEEYLAKSNPHARAAFVKDFATRFTQLACLPYFDLVRQVVIDPMHNLFLGLVKMHFYYMWVKMGILQEKHELCVLHDMLRDFTLLYGSGKLPKDIGEPSGGSLTADQWRLLAVEQGPIIRIALEESLKQEKRKKDAEQRAKKKADKARATRKGKERADANAPPVPTTHDAPSASDPVAPTNATAPKRRDQPYAMHPDDPANFLMLSEALHLLCQDEISVNSIMKADTLLRQYCADLIKLYGTAAIRPNHYYATHITEFILDYGPLHTFWSFLFERLNKLLKSYNTNNHGDGELETTFFTEFHRTCQVSRVIYNMANKVTGSPQTSKLAKLMLKTTQDDRGTVAGLVAWVDEVDKAHNEAHPVQTYAMSPRRKTSTLSSQGLYDVLLHHFHTTWPSWHIHSQTGCAMDADSLPLEDAVIFFNYVQFGKSRFYASNLSGQLAASLVKVYMSTTPGMPQTSCAQLTDIFQFQQNLSSPPMWFGHVRWFKPWSGPREPIWDQFATLNVRLWNLEEYEDPFGAQSAIVELTRLKGGIGRKVVTVGEENHKVWATVGLEDCVSMFGHIKHTTLM</sequence>
<organism evidence="2 3">
    <name type="scientific">Grifola frondosa</name>
    <name type="common">Maitake</name>
    <name type="synonym">Polyporus frondosus</name>
    <dbReference type="NCBI Taxonomy" id="5627"/>
    <lineage>
        <taxon>Eukaryota</taxon>
        <taxon>Fungi</taxon>
        <taxon>Dikarya</taxon>
        <taxon>Basidiomycota</taxon>
        <taxon>Agaricomycotina</taxon>
        <taxon>Agaricomycetes</taxon>
        <taxon>Polyporales</taxon>
        <taxon>Grifolaceae</taxon>
        <taxon>Grifola</taxon>
    </lineage>
</organism>
<evidence type="ECO:0000313" key="2">
    <source>
        <dbReference type="EMBL" id="OBZ79611.1"/>
    </source>
</evidence>
<evidence type="ECO:0000256" key="1">
    <source>
        <dbReference type="SAM" id="MobiDB-lite"/>
    </source>
</evidence>
<dbReference type="Proteomes" id="UP000092993">
    <property type="component" value="Unassembled WGS sequence"/>
</dbReference>
<accession>A0A1C7MRV1</accession>
<protein>
    <submittedName>
        <fullName evidence="2">Uncharacterized protein</fullName>
    </submittedName>
</protein>